<dbReference type="InterPro" id="IPR021683">
    <property type="entry name" value="DUF3267"/>
</dbReference>
<evidence type="ECO:0000313" key="5">
    <source>
        <dbReference type="EMBL" id="RGR65447.1"/>
    </source>
</evidence>
<evidence type="ECO:0000313" key="15">
    <source>
        <dbReference type="Proteomes" id="UP000286271"/>
    </source>
</evidence>
<dbReference type="Proteomes" id="UP000049828">
    <property type="component" value="Unassembled WGS sequence"/>
</dbReference>
<keyword evidence="9" id="KW-1185">Reference proteome</keyword>
<dbReference type="AlphaFoldDB" id="A0A0M6WG31"/>
<feature type="transmembrane region" description="Helical" evidence="1">
    <location>
        <begin position="39"/>
        <end position="60"/>
    </location>
</feature>
<reference evidence="12 13" key="3">
    <citation type="submission" date="2018-08" db="EMBL/GenBank/DDBJ databases">
        <title>A genome reference for cultivated species of the human gut microbiota.</title>
        <authorList>
            <person name="Zou Y."/>
            <person name="Xue W."/>
            <person name="Luo G."/>
        </authorList>
    </citation>
    <scope>NUCLEOTIDE SEQUENCE [LARGE SCALE GENOMIC DNA]</scope>
    <source>
        <strain evidence="5 14">AF24-4</strain>
        <strain evidence="8 15">AM27-11</strain>
        <strain evidence="7 12">AM32-8LB</strain>
        <strain evidence="6 13">AM42-1AC</strain>
    </source>
</reference>
<dbReference type="EMBL" id="QSKW01000027">
    <property type="protein sequence ID" value="RHE94022.1"/>
    <property type="molecule type" value="Genomic_DNA"/>
</dbReference>
<evidence type="ECO:0000313" key="3">
    <source>
        <dbReference type="EMBL" id="CUN20362.1"/>
    </source>
</evidence>
<evidence type="ECO:0000313" key="10">
    <source>
        <dbReference type="Proteomes" id="UP000095395"/>
    </source>
</evidence>
<sequence length="195" mass="22108">MPKIIWCGNKSWDTDFPENTLPNNAKRIERPDNIFKSSLLYGILPLIFSYAIICIKWFMIGEKAMNPIYVPFGIILGLLLLPVHEVLHGVCYKKGQKVYIGICLKKFAAFAVCHEPISKRRFVIMSLMPMLLGIIPLAIFLLSPPNAFLSGICIPMGIIGMLSPMPDYMDVHIICKQVPKGAFVHTQNDGFYWYK</sequence>
<feature type="transmembrane region" description="Helical" evidence="1">
    <location>
        <begin position="122"/>
        <end position="142"/>
    </location>
</feature>
<evidence type="ECO:0000313" key="12">
    <source>
        <dbReference type="Proteomes" id="UP000266391"/>
    </source>
</evidence>
<evidence type="ECO:0000256" key="1">
    <source>
        <dbReference type="SAM" id="Phobius"/>
    </source>
</evidence>
<evidence type="ECO:0000313" key="2">
    <source>
        <dbReference type="EMBL" id="CRL34091.1"/>
    </source>
</evidence>
<feature type="transmembrane region" description="Helical" evidence="1">
    <location>
        <begin position="148"/>
        <end position="166"/>
    </location>
</feature>
<organism evidence="2 9">
    <name type="scientific">Roseburia inulinivorans</name>
    <dbReference type="NCBI Taxonomy" id="360807"/>
    <lineage>
        <taxon>Bacteria</taxon>
        <taxon>Bacillati</taxon>
        <taxon>Bacillota</taxon>
        <taxon>Clostridia</taxon>
        <taxon>Lachnospirales</taxon>
        <taxon>Lachnospiraceae</taxon>
        <taxon>Roseburia</taxon>
    </lineage>
</organism>
<keyword evidence="1" id="KW-0812">Transmembrane</keyword>
<keyword evidence="1" id="KW-0472">Membrane</keyword>
<protein>
    <submittedName>
        <fullName evidence="5">DUF3267 domain-containing protein</fullName>
    </submittedName>
    <submittedName>
        <fullName evidence="3">Protein of uncharacterized function (DUF3267)</fullName>
    </submittedName>
</protein>
<reference evidence="2" key="1">
    <citation type="submission" date="2015-05" db="EMBL/GenBank/DDBJ databases">
        <authorList>
            <person name="Wang D.B."/>
            <person name="Wang M."/>
        </authorList>
    </citation>
    <scope>NUCLEOTIDE SEQUENCE [LARGE SCALE GENOMIC DNA]</scope>
    <source>
        <strain evidence="2">L1-83</strain>
    </source>
</reference>
<evidence type="ECO:0000313" key="7">
    <source>
        <dbReference type="EMBL" id="RHD00266.1"/>
    </source>
</evidence>
<dbReference type="EMBL" id="QRUN01000030">
    <property type="protein sequence ID" value="RGR65447.1"/>
    <property type="molecule type" value="Genomic_DNA"/>
</dbReference>
<evidence type="ECO:0000313" key="14">
    <source>
        <dbReference type="Proteomes" id="UP000285820"/>
    </source>
</evidence>
<evidence type="ECO:0000313" key="9">
    <source>
        <dbReference type="Proteomes" id="UP000049828"/>
    </source>
</evidence>
<evidence type="ECO:0000313" key="6">
    <source>
        <dbReference type="EMBL" id="RHA82794.1"/>
    </source>
</evidence>
<dbReference type="Proteomes" id="UP000286271">
    <property type="component" value="Unassembled WGS sequence"/>
</dbReference>
<dbReference type="Proteomes" id="UP000095453">
    <property type="component" value="Unassembled WGS sequence"/>
</dbReference>
<gene>
    <name evidence="8" type="ORF">DW707_14235</name>
    <name evidence="7" type="ORF">DW813_14075</name>
    <name evidence="6" type="ORF">DW914_17630</name>
    <name evidence="5" type="ORF">DWY29_14655</name>
    <name evidence="4" type="ORF">ERS852392_02351</name>
    <name evidence="3" type="ORF">ERS852444_02399</name>
    <name evidence="2" type="ORF">RIL183_14081</name>
</gene>
<dbReference type="EMBL" id="QSIQ01000028">
    <property type="protein sequence ID" value="RHD00266.1"/>
    <property type="molecule type" value="Genomic_DNA"/>
</dbReference>
<accession>A0A0M6WG31</accession>
<dbReference type="OrthoDB" id="2965733at2"/>
<dbReference type="Pfam" id="PF11667">
    <property type="entry name" value="DUF3267"/>
    <property type="match status" value="1"/>
</dbReference>
<keyword evidence="1" id="KW-1133">Transmembrane helix</keyword>
<proteinExistence type="predicted"/>
<feature type="transmembrane region" description="Helical" evidence="1">
    <location>
        <begin position="66"/>
        <end position="87"/>
    </location>
</feature>
<dbReference type="EMBL" id="QSFX01000048">
    <property type="protein sequence ID" value="RHA82794.1"/>
    <property type="molecule type" value="Genomic_DNA"/>
</dbReference>
<evidence type="ECO:0000313" key="4">
    <source>
        <dbReference type="EMBL" id="CUO16107.1"/>
    </source>
</evidence>
<evidence type="ECO:0000313" key="13">
    <source>
        <dbReference type="Proteomes" id="UP000283492"/>
    </source>
</evidence>
<evidence type="ECO:0000313" key="8">
    <source>
        <dbReference type="EMBL" id="RHE94022.1"/>
    </source>
</evidence>
<dbReference type="Proteomes" id="UP000283492">
    <property type="component" value="Unassembled WGS sequence"/>
</dbReference>
<reference evidence="9" key="2">
    <citation type="submission" date="2015-05" db="EMBL/GenBank/DDBJ databases">
        <authorList>
            <consortium name="Pathogen Informatics"/>
        </authorList>
    </citation>
    <scope>NUCLEOTIDE SEQUENCE [LARGE SCALE GENOMIC DNA]</scope>
    <source>
        <strain evidence="4 10">2789STDY5608835</strain>
        <strain evidence="3 11">2789STDY5608887</strain>
        <strain evidence="9">L1-83</strain>
    </source>
</reference>
<dbReference type="EMBL" id="CYXX01000019">
    <property type="protein sequence ID" value="CUN20362.1"/>
    <property type="molecule type" value="Genomic_DNA"/>
</dbReference>
<dbReference type="RefSeq" id="WP_021922819.1">
    <property type="nucleotide sequence ID" value="NZ_CABJFX010000048.1"/>
</dbReference>
<name>A0A0M6WG31_9FIRM</name>
<evidence type="ECO:0000313" key="11">
    <source>
        <dbReference type="Proteomes" id="UP000095453"/>
    </source>
</evidence>
<dbReference type="Proteomes" id="UP000095395">
    <property type="component" value="Unassembled WGS sequence"/>
</dbReference>
<dbReference type="Proteomes" id="UP000285820">
    <property type="component" value="Unassembled WGS sequence"/>
</dbReference>
<dbReference type="EMBL" id="CVRS01000026">
    <property type="protein sequence ID" value="CRL34091.1"/>
    <property type="molecule type" value="Genomic_DNA"/>
</dbReference>
<dbReference type="EMBL" id="CYYR01000016">
    <property type="protein sequence ID" value="CUO16107.1"/>
    <property type="molecule type" value="Genomic_DNA"/>
</dbReference>
<dbReference type="Proteomes" id="UP000266391">
    <property type="component" value="Unassembled WGS sequence"/>
</dbReference>